<evidence type="ECO:0000256" key="1">
    <source>
        <dbReference type="ARBA" id="ARBA00004141"/>
    </source>
</evidence>
<evidence type="ECO:0000256" key="4">
    <source>
        <dbReference type="ARBA" id="ARBA00023136"/>
    </source>
</evidence>
<evidence type="ECO:0000256" key="2">
    <source>
        <dbReference type="ARBA" id="ARBA00022692"/>
    </source>
</evidence>
<evidence type="ECO:0000313" key="7">
    <source>
        <dbReference type="EMBL" id="VTR43725.1"/>
    </source>
</evidence>
<evidence type="ECO:0000256" key="3">
    <source>
        <dbReference type="ARBA" id="ARBA00022989"/>
    </source>
</evidence>
<dbReference type="InterPro" id="IPR009908">
    <property type="entry name" value="Methylamine_util_MauE"/>
</dbReference>
<dbReference type="GO" id="GO:0016020">
    <property type="term" value="C:membrane"/>
    <property type="evidence" value="ECO:0007669"/>
    <property type="project" value="UniProtKB-SubCell"/>
</dbReference>
<name>A0A4U9VAC7_9SPHI</name>
<feature type="transmembrane region" description="Helical" evidence="5">
    <location>
        <begin position="148"/>
        <end position="171"/>
    </location>
</feature>
<dbReference type="Pfam" id="PF07291">
    <property type="entry name" value="MauE"/>
    <property type="match status" value="1"/>
</dbReference>
<feature type="transmembrane region" description="Helical" evidence="5">
    <location>
        <begin position="82"/>
        <end position="104"/>
    </location>
</feature>
<dbReference type="GO" id="GO:0030416">
    <property type="term" value="P:methylamine metabolic process"/>
    <property type="evidence" value="ECO:0007669"/>
    <property type="project" value="InterPro"/>
</dbReference>
<keyword evidence="3 5" id="KW-1133">Transmembrane helix</keyword>
<dbReference type="STRING" id="1123265.GCA_000686625_02594"/>
<proteinExistence type="predicted"/>
<accession>A0A4U9VAC7</accession>
<feature type="transmembrane region" description="Helical" evidence="5">
    <location>
        <begin position="116"/>
        <end position="136"/>
    </location>
</feature>
<keyword evidence="2 5" id="KW-0812">Transmembrane</keyword>
<evidence type="ECO:0000259" key="6">
    <source>
        <dbReference type="Pfam" id="PF07291"/>
    </source>
</evidence>
<dbReference type="AlphaFoldDB" id="A0A4U9VAC7"/>
<dbReference type="RefSeq" id="WP_028069716.1">
    <property type="nucleotide sequence ID" value="NZ_LR590484.1"/>
</dbReference>
<feature type="transmembrane region" description="Helical" evidence="5">
    <location>
        <begin position="52"/>
        <end position="70"/>
    </location>
</feature>
<gene>
    <name evidence="7" type="ORF">NCTC11429_02914</name>
</gene>
<dbReference type="EMBL" id="LR590484">
    <property type="protein sequence ID" value="VTR43725.1"/>
    <property type="molecule type" value="Genomic_DNA"/>
</dbReference>
<dbReference type="KEGG" id="stha:NCTC11429_02914"/>
<organism evidence="7 8">
    <name type="scientific">Sphingobacterium thalpophilum</name>
    <dbReference type="NCBI Taxonomy" id="259"/>
    <lineage>
        <taxon>Bacteria</taxon>
        <taxon>Pseudomonadati</taxon>
        <taxon>Bacteroidota</taxon>
        <taxon>Sphingobacteriia</taxon>
        <taxon>Sphingobacteriales</taxon>
        <taxon>Sphingobacteriaceae</taxon>
        <taxon>Sphingobacterium</taxon>
    </lineage>
</organism>
<reference evidence="7 8" key="1">
    <citation type="submission" date="2019-05" db="EMBL/GenBank/DDBJ databases">
        <authorList>
            <consortium name="Pathogen Informatics"/>
        </authorList>
    </citation>
    <scope>NUCLEOTIDE SEQUENCE [LARGE SCALE GENOMIC DNA]</scope>
    <source>
        <strain evidence="7 8">NCTC11429</strain>
    </source>
</reference>
<evidence type="ECO:0000313" key="8">
    <source>
        <dbReference type="Proteomes" id="UP000308196"/>
    </source>
</evidence>
<dbReference type="Proteomes" id="UP000308196">
    <property type="component" value="Chromosome"/>
</dbReference>
<sequence>MEYNKTTNHLHRLLRAGMLLFWVYVGMDKIWQLDAFRIALEQQPVISPLAPLLFWLLPVVEIGIGLLLAVPSRTLQVRGWQASTLLIAIFTLYIGLGVLDVYAQKPCMCTSFLSRISWGSHLLINVGLLGLSILGWKMRLSSMLKGSSTLAAGADIALVLIGIVSIGILTYRSTPMARTDLWHLPDSLYQVPEHYNVSRPIVGSLTFRYDRYCGRYRQIFTRGMQASIFTNQLMACHTERRKRNAYQISKQLWLHDIRRSHDYRFLGI</sequence>
<dbReference type="GeneID" id="78463609"/>
<feature type="domain" description="Methylamine utilisation protein MauE" evidence="6">
    <location>
        <begin position="10"/>
        <end position="136"/>
    </location>
</feature>
<evidence type="ECO:0000256" key="5">
    <source>
        <dbReference type="SAM" id="Phobius"/>
    </source>
</evidence>
<comment type="subcellular location">
    <subcellularLocation>
        <location evidence="1">Membrane</location>
        <topology evidence="1">Multi-pass membrane protein</topology>
    </subcellularLocation>
</comment>
<protein>
    <recommendedName>
        <fullName evidence="6">Methylamine utilisation protein MauE domain-containing protein</fullName>
    </recommendedName>
</protein>
<keyword evidence="4 5" id="KW-0472">Membrane</keyword>